<dbReference type="GO" id="GO:0031388">
    <property type="term" value="P:organic acid phosphorylation"/>
    <property type="evidence" value="ECO:0007669"/>
    <property type="project" value="UniProtKB-UniRule"/>
</dbReference>
<dbReference type="NCBIfam" id="TIGR00045">
    <property type="entry name" value="glycerate kinase"/>
    <property type="match status" value="1"/>
</dbReference>
<dbReference type="PATRIC" id="fig|1203554.3.peg.1052"/>
<protein>
    <submittedName>
        <fullName evidence="5">Glycerate kinase</fullName>
    </submittedName>
</protein>
<keyword evidence="3 4" id="KW-0418">Kinase</keyword>
<dbReference type="InterPro" id="IPR018197">
    <property type="entry name" value="Glycerate_kinase_RE-like"/>
</dbReference>
<keyword evidence="6" id="KW-1185">Reference proteome</keyword>
<dbReference type="Gene3D" id="3.90.1510.10">
    <property type="entry name" value="Glycerate kinase, domain 2"/>
    <property type="match status" value="1"/>
</dbReference>
<accession>S3CGB6</accession>
<dbReference type="RefSeq" id="WP_016474333.1">
    <property type="nucleotide sequence ID" value="NZ_KE150480.1"/>
</dbReference>
<evidence type="ECO:0000313" key="5">
    <source>
        <dbReference type="EMBL" id="EPD99569.1"/>
    </source>
</evidence>
<dbReference type="GO" id="GO:0008887">
    <property type="term" value="F:glycerate kinase activity"/>
    <property type="evidence" value="ECO:0007669"/>
    <property type="project" value="UniProtKB-UniRule"/>
</dbReference>
<organism evidence="5 6">
    <name type="scientific">Sutterella wadsworthensis HGA0223</name>
    <dbReference type="NCBI Taxonomy" id="1203554"/>
    <lineage>
        <taxon>Bacteria</taxon>
        <taxon>Pseudomonadati</taxon>
        <taxon>Pseudomonadota</taxon>
        <taxon>Betaproteobacteria</taxon>
        <taxon>Burkholderiales</taxon>
        <taxon>Sutterellaceae</taxon>
        <taxon>Sutterella</taxon>
    </lineage>
</organism>
<proteinExistence type="inferred from homology"/>
<dbReference type="PIRSF" id="PIRSF006078">
    <property type="entry name" value="GlxK"/>
    <property type="match status" value="1"/>
</dbReference>
<comment type="similarity">
    <text evidence="1 4">Belongs to the glycerate kinase type-1 family.</text>
</comment>
<dbReference type="Pfam" id="PF02595">
    <property type="entry name" value="Gly_kinase"/>
    <property type="match status" value="1"/>
</dbReference>
<dbReference type="STRING" id="1203554.HMPREF1476_01025"/>
<dbReference type="InterPro" id="IPR036129">
    <property type="entry name" value="Glycerate_kinase_sf"/>
</dbReference>
<dbReference type="eggNOG" id="COG1929">
    <property type="taxonomic scope" value="Bacteria"/>
</dbReference>
<evidence type="ECO:0000256" key="4">
    <source>
        <dbReference type="PIRNR" id="PIRNR006078"/>
    </source>
</evidence>
<dbReference type="InterPro" id="IPR004381">
    <property type="entry name" value="Glycerate_kinase"/>
</dbReference>
<sequence>MKILLLPDSFKGSLSAQRAADILCAAANEVLPDAEVVKLPAADGGEGTLEAVKAAVGGAYLPLPVTGPCGQSVQARYLSVGDTAVIELAQAAGLGQRLPGFSPMRTTTYGVGQLISHALQVGHRRIVLGLGGSATTDMGSGMAAALGTQFLNAKGQPFLPVGETLHLVKGVRLNGFFFQKNAPRIEALCDVENPLYGTNGAAYVFGPQKGADANEVKRLDAGLRVVAGLFEKQGAKVNSLPGGGAAGGAGAGVACFLNGRIASGIDVLLDLMKFDDLVKTADLIVTGEGSVDGQTAGGKAVQGIARRAAGKPVIVFSGSAKLDPASWEKLRASGVAAVFPIVQEPCTLAEAMAKASDNLRVTALNVFSLLKLQQTAGLTQQHA</sequence>
<evidence type="ECO:0000256" key="2">
    <source>
        <dbReference type="ARBA" id="ARBA00022679"/>
    </source>
</evidence>
<dbReference type="InterPro" id="IPR018193">
    <property type="entry name" value="Glyc_kinase_flavodox-like_fold"/>
</dbReference>
<dbReference type="Proteomes" id="UP000014400">
    <property type="component" value="Unassembled WGS sequence"/>
</dbReference>
<keyword evidence="2 4" id="KW-0808">Transferase</keyword>
<dbReference type="EMBL" id="ATCF01000015">
    <property type="protein sequence ID" value="EPD99569.1"/>
    <property type="molecule type" value="Genomic_DNA"/>
</dbReference>
<dbReference type="Gene3D" id="3.40.50.10350">
    <property type="entry name" value="Glycerate kinase, domain 1"/>
    <property type="match status" value="1"/>
</dbReference>
<dbReference type="PANTHER" id="PTHR21599">
    <property type="entry name" value="GLYCERATE KINASE"/>
    <property type="match status" value="1"/>
</dbReference>
<evidence type="ECO:0000256" key="1">
    <source>
        <dbReference type="ARBA" id="ARBA00006284"/>
    </source>
</evidence>
<name>S3CGB6_9BURK</name>
<dbReference type="PANTHER" id="PTHR21599:SF0">
    <property type="entry name" value="GLYCERATE KINASE"/>
    <property type="match status" value="1"/>
</dbReference>
<comment type="caution">
    <text evidence="5">The sequence shown here is derived from an EMBL/GenBank/DDBJ whole genome shotgun (WGS) entry which is preliminary data.</text>
</comment>
<dbReference type="SUPFAM" id="SSF110738">
    <property type="entry name" value="Glycerate kinase I"/>
    <property type="match status" value="1"/>
</dbReference>
<evidence type="ECO:0000313" key="6">
    <source>
        <dbReference type="Proteomes" id="UP000014400"/>
    </source>
</evidence>
<gene>
    <name evidence="5" type="ORF">HMPREF1476_01025</name>
</gene>
<evidence type="ECO:0000256" key="3">
    <source>
        <dbReference type="ARBA" id="ARBA00022777"/>
    </source>
</evidence>
<dbReference type="HOGENOM" id="CLU_028255_0_0_4"/>
<reference evidence="5 6" key="1">
    <citation type="submission" date="2013-04" db="EMBL/GenBank/DDBJ databases">
        <title>The Genome Sequence of Sutterella wadsworthensis HGA0223.</title>
        <authorList>
            <consortium name="The Broad Institute Genomics Platform"/>
            <person name="Earl A."/>
            <person name="Ward D."/>
            <person name="Feldgarden M."/>
            <person name="Gevers D."/>
            <person name="Schmidt T.M."/>
            <person name="Dover J."/>
            <person name="Dai D."/>
            <person name="Walker B."/>
            <person name="Young S."/>
            <person name="Zeng Q."/>
            <person name="Gargeya S."/>
            <person name="Fitzgerald M."/>
            <person name="Haas B."/>
            <person name="Abouelleil A."/>
            <person name="Allen A.W."/>
            <person name="Alvarado L."/>
            <person name="Arachchi H.M."/>
            <person name="Berlin A.M."/>
            <person name="Chapman S.B."/>
            <person name="Gainer-Dewar J."/>
            <person name="Goldberg J."/>
            <person name="Griggs A."/>
            <person name="Gujja S."/>
            <person name="Hansen M."/>
            <person name="Howarth C."/>
            <person name="Imamovic A."/>
            <person name="Ireland A."/>
            <person name="Larimer J."/>
            <person name="McCowan C."/>
            <person name="Murphy C."/>
            <person name="Pearson M."/>
            <person name="Poon T.W."/>
            <person name="Priest M."/>
            <person name="Roberts A."/>
            <person name="Saif S."/>
            <person name="Shea T."/>
            <person name="Sisk P."/>
            <person name="Sykes S."/>
            <person name="Wortman J."/>
            <person name="Nusbaum C."/>
            <person name="Birren B."/>
        </authorList>
    </citation>
    <scope>NUCLEOTIDE SEQUENCE [LARGE SCALE GENOMIC DNA]</scope>
    <source>
        <strain evidence="5 6">HGA0223</strain>
    </source>
</reference>
<dbReference type="AlphaFoldDB" id="S3CGB6"/>